<organism evidence="2">
    <name type="scientific">marine sediment metagenome</name>
    <dbReference type="NCBI Taxonomy" id="412755"/>
    <lineage>
        <taxon>unclassified sequences</taxon>
        <taxon>metagenomes</taxon>
        <taxon>ecological metagenomes</taxon>
    </lineage>
</organism>
<dbReference type="EMBL" id="LAZR01000105">
    <property type="protein sequence ID" value="KKN91254.1"/>
    <property type="molecule type" value="Genomic_DNA"/>
</dbReference>
<keyword evidence="1" id="KW-0472">Membrane</keyword>
<keyword evidence="1" id="KW-0812">Transmembrane</keyword>
<feature type="transmembrane region" description="Helical" evidence="1">
    <location>
        <begin position="20"/>
        <end position="42"/>
    </location>
</feature>
<name>A0A0F9UHV8_9ZZZZ</name>
<reference evidence="2" key="1">
    <citation type="journal article" date="2015" name="Nature">
        <title>Complex archaea that bridge the gap between prokaryotes and eukaryotes.</title>
        <authorList>
            <person name="Spang A."/>
            <person name="Saw J.H."/>
            <person name="Jorgensen S.L."/>
            <person name="Zaremba-Niedzwiedzka K."/>
            <person name="Martijn J."/>
            <person name="Lind A.E."/>
            <person name="van Eijk R."/>
            <person name="Schleper C."/>
            <person name="Guy L."/>
            <person name="Ettema T.J."/>
        </authorList>
    </citation>
    <scope>NUCLEOTIDE SEQUENCE</scope>
</reference>
<dbReference type="AlphaFoldDB" id="A0A0F9UHV8"/>
<proteinExistence type="predicted"/>
<comment type="caution">
    <text evidence="2">The sequence shown here is derived from an EMBL/GenBank/DDBJ whole genome shotgun (WGS) entry which is preliminary data.</text>
</comment>
<evidence type="ECO:0000256" key="1">
    <source>
        <dbReference type="SAM" id="Phobius"/>
    </source>
</evidence>
<sequence>MTKVKFSDFFRFFMERFDDFVLPILTESCTFLSHSCLLFLSYKIEAMICYNRSEVILNYCNKTLYSLSCSDILSDLFTDKYDKDEFNRRDSIHRSELEIQ</sequence>
<evidence type="ECO:0000313" key="2">
    <source>
        <dbReference type="EMBL" id="KKN91254.1"/>
    </source>
</evidence>
<accession>A0A0F9UHV8</accession>
<gene>
    <name evidence="2" type="ORF">LCGC14_0221220</name>
</gene>
<keyword evidence="1" id="KW-1133">Transmembrane helix</keyword>
<protein>
    <submittedName>
        <fullName evidence="2">Uncharacterized protein</fullName>
    </submittedName>
</protein>